<feature type="transmembrane region" description="Helical" evidence="10">
    <location>
        <begin position="142"/>
        <end position="159"/>
    </location>
</feature>
<dbReference type="PANTHER" id="PTHR24421:SF10">
    <property type="entry name" value="NITRATE_NITRITE SENSOR PROTEIN NARQ"/>
    <property type="match status" value="1"/>
</dbReference>
<keyword evidence="5" id="KW-0547">Nucleotide-binding</keyword>
<evidence type="ECO:0000256" key="5">
    <source>
        <dbReference type="ARBA" id="ARBA00022741"/>
    </source>
</evidence>
<keyword evidence="4" id="KW-0808">Transferase</keyword>
<dbReference type="AlphaFoldDB" id="A0A6B0YPR6"/>
<dbReference type="Gene3D" id="3.30.565.10">
    <property type="entry name" value="Histidine kinase-like ATPase, C-terminal domain"/>
    <property type="match status" value="1"/>
</dbReference>
<dbReference type="InterPro" id="IPR003594">
    <property type="entry name" value="HATPase_dom"/>
</dbReference>
<keyword evidence="8" id="KW-0902">Two-component regulatory system</keyword>
<feature type="transmembrane region" description="Helical" evidence="10">
    <location>
        <begin position="14"/>
        <end position="34"/>
    </location>
</feature>
<evidence type="ECO:0000313" key="12">
    <source>
        <dbReference type="EMBL" id="MXY92151.1"/>
    </source>
</evidence>
<protein>
    <recommendedName>
        <fullName evidence="2">histidine kinase</fullName>
        <ecNumber evidence="2">2.7.13.3</ecNumber>
    </recommendedName>
</protein>
<evidence type="ECO:0000256" key="1">
    <source>
        <dbReference type="ARBA" id="ARBA00000085"/>
    </source>
</evidence>
<keyword evidence="10" id="KW-0472">Membrane</keyword>
<sequence>MQMTKNIPFQDENFYMKTGAQVAIFSILTIIFLVRGSLSILRPVDVVALLLFNALIWCRRPLAADRPWLGVHVYLGLQCLLACWLFTRDVNFGHLFLLIYVQALLLAPLRSRLVWITLFLSALVGGNFYLHPEPDVEMTPAMRIWVFGTIIIFVSYLVVHQNRARSKEKEIDNLLVELSHSNRRLQDYAEKVETLTIEEERNRISRELHDAIGHRLTTSLVQLEGALQLIRQHETQRATTMLGNVHEQLYAGLDELRDTLHALRTPKVTDDNLTHMLQRLADAFTIPAHAKIHTQLPDALPSKLSTNQCLTIYRAAQEALTNTAKHARARNVWIALDCRSDQLILTVRNDGRDFSPSNESGGYGLQGMRERAAQLDGTLKVNIPEDGGTLLTLTLPLQPTRRLDMSEERLALELEKIVAKQRKGDGANYV</sequence>
<evidence type="ECO:0000256" key="8">
    <source>
        <dbReference type="ARBA" id="ARBA00023012"/>
    </source>
</evidence>
<dbReference type="InterPro" id="IPR050482">
    <property type="entry name" value="Sensor_HK_TwoCompSys"/>
</dbReference>
<evidence type="ECO:0000256" key="9">
    <source>
        <dbReference type="SAM" id="Coils"/>
    </source>
</evidence>
<keyword evidence="9" id="KW-0175">Coiled coil</keyword>
<dbReference type="GO" id="GO:0000155">
    <property type="term" value="F:phosphorelay sensor kinase activity"/>
    <property type="evidence" value="ECO:0007669"/>
    <property type="project" value="InterPro"/>
</dbReference>
<name>A0A6B0YPR6_9CHLR</name>
<dbReference type="Pfam" id="PF07730">
    <property type="entry name" value="HisKA_3"/>
    <property type="match status" value="1"/>
</dbReference>
<keyword evidence="7" id="KW-0067">ATP-binding</keyword>
<dbReference type="EC" id="2.7.13.3" evidence="2"/>
<dbReference type="GO" id="GO:0005524">
    <property type="term" value="F:ATP binding"/>
    <property type="evidence" value="ECO:0007669"/>
    <property type="project" value="UniProtKB-KW"/>
</dbReference>
<dbReference type="InterPro" id="IPR036890">
    <property type="entry name" value="HATPase_C_sf"/>
</dbReference>
<dbReference type="InterPro" id="IPR005467">
    <property type="entry name" value="His_kinase_dom"/>
</dbReference>
<comment type="caution">
    <text evidence="12">The sequence shown here is derived from an EMBL/GenBank/DDBJ whole genome shotgun (WGS) entry which is preliminary data.</text>
</comment>
<evidence type="ECO:0000256" key="6">
    <source>
        <dbReference type="ARBA" id="ARBA00022777"/>
    </source>
</evidence>
<evidence type="ECO:0000256" key="2">
    <source>
        <dbReference type="ARBA" id="ARBA00012438"/>
    </source>
</evidence>
<dbReference type="PANTHER" id="PTHR24421">
    <property type="entry name" value="NITRATE/NITRITE SENSOR PROTEIN NARX-RELATED"/>
    <property type="match status" value="1"/>
</dbReference>
<keyword evidence="10" id="KW-0812">Transmembrane</keyword>
<feature type="transmembrane region" description="Helical" evidence="10">
    <location>
        <begin position="69"/>
        <end position="87"/>
    </location>
</feature>
<feature type="transmembrane region" description="Helical" evidence="10">
    <location>
        <begin position="93"/>
        <end position="109"/>
    </location>
</feature>
<keyword evidence="3" id="KW-0597">Phosphoprotein</keyword>
<reference evidence="12" key="1">
    <citation type="submission" date="2019-09" db="EMBL/GenBank/DDBJ databases">
        <title>Characterisation of the sponge microbiome using genome-centric metagenomics.</title>
        <authorList>
            <person name="Engelberts J.P."/>
            <person name="Robbins S.J."/>
            <person name="De Goeij J.M."/>
            <person name="Aranda M."/>
            <person name="Bell S.C."/>
            <person name="Webster N.S."/>
        </authorList>
    </citation>
    <scope>NUCLEOTIDE SEQUENCE</scope>
    <source>
        <strain evidence="12">SB0664_bin_27</strain>
    </source>
</reference>
<evidence type="ECO:0000256" key="3">
    <source>
        <dbReference type="ARBA" id="ARBA00022553"/>
    </source>
</evidence>
<accession>A0A6B0YPR6</accession>
<evidence type="ECO:0000256" key="7">
    <source>
        <dbReference type="ARBA" id="ARBA00022840"/>
    </source>
</evidence>
<feature type="domain" description="Histidine kinase" evidence="11">
    <location>
        <begin position="211"/>
        <end position="399"/>
    </location>
</feature>
<evidence type="ECO:0000256" key="10">
    <source>
        <dbReference type="SAM" id="Phobius"/>
    </source>
</evidence>
<keyword evidence="6 12" id="KW-0418">Kinase</keyword>
<dbReference type="Gene3D" id="1.20.5.1930">
    <property type="match status" value="1"/>
</dbReference>
<comment type="catalytic activity">
    <reaction evidence="1">
        <text>ATP + protein L-histidine = ADP + protein N-phospho-L-histidine.</text>
        <dbReference type="EC" id="2.7.13.3"/>
    </reaction>
</comment>
<dbReference type="CDD" id="cd16917">
    <property type="entry name" value="HATPase_UhpB-NarQ-NarX-like"/>
    <property type="match status" value="1"/>
</dbReference>
<feature type="transmembrane region" description="Helical" evidence="10">
    <location>
        <begin position="40"/>
        <end position="57"/>
    </location>
</feature>
<dbReference type="EMBL" id="VXRG01000019">
    <property type="protein sequence ID" value="MXY92151.1"/>
    <property type="molecule type" value="Genomic_DNA"/>
</dbReference>
<evidence type="ECO:0000256" key="4">
    <source>
        <dbReference type="ARBA" id="ARBA00022679"/>
    </source>
</evidence>
<dbReference type="Pfam" id="PF02518">
    <property type="entry name" value="HATPase_c"/>
    <property type="match status" value="1"/>
</dbReference>
<proteinExistence type="predicted"/>
<dbReference type="PROSITE" id="PS50109">
    <property type="entry name" value="HIS_KIN"/>
    <property type="match status" value="1"/>
</dbReference>
<evidence type="ECO:0000259" key="11">
    <source>
        <dbReference type="PROSITE" id="PS50109"/>
    </source>
</evidence>
<gene>
    <name evidence="12" type="ORF">F4Y42_01745</name>
</gene>
<dbReference type="SUPFAM" id="SSF55874">
    <property type="entry name" value="ATPase domain of HSP90 chaperone/DNA topoisomerase II/histidine kinase"/>
    <property type="match status" value="1"/>
</dbReference>
<feature type="transmembrane region" description="Helical" evidence="10">
    <location>
        <begin position="114"/>
        <end position="130"/>
    </location>
</feature>
<feature type="coiled-coil region" evidence="9">
    <location>
        <begin position="157"/>
        <end position="198"/>
    </location>
</feature>
<dbReference type="GO" id="GO:0016020">
    <property type="term" value="C:membrane"/>
    <property type="evidence" value="ECO:0007669"/>
    <property type="project" value="InterPro"/>
</dbReference>
<dbReference type="InterPro" id="IPR011712">
    <property type="entry name" value="Sig_transdc_His_kin_sub3_dim/P"/>
</dbReference>
<organism evidence="12">
    <name type="scientific">Caldilineaceae bacterium SB0664_bin_27</name>
    <dbReference type="NCBI Taxonomy" id="2605260"/>
    <lineage>
        <taxon>Bacteria</taxon>
        <taxon>Bacillati</taxon>
        <taxon>Chloroflexota</taxon>
        <taxon>Caldilineae</taxon>
        <taxon>Caldilineales</taxon>
        <taxon>Caldilineaceae</taxon>
    </lineage>
</organism>
<keyword evidence="10" id="KW-1133">Transmembrane helix</keyword>
<dbReference type="SMART" id="SM00387">
    <property type="entry name" value="HATPase_c"/>
    <property type="match status" value="1"/>
</dbReference>
<dbReference type="GO" id="GO:0046983">
    <property type="term" value="F:protein dimerization activity"/>
    <property type="evidence" value="ECO:0007669"/>
    <property type="project" value="InterPro"/>
</dbReference>